<dbReference type="InterPro" id="IPR047140">
    <property type="entry name" value="LabA"/>
</dbReference>
<dbReference type="Pfam" id="PF01936">
    <property type="entry name" value="NYN"/>
    <property type="match status" value="1"/>
</dbReference>
<dbReference type="GO" id="GO:0004540">
    <property type="term" value="F:RNA nuclease activity"/>
    <property type="evidence" value="ECO:0007669"/>
    <property type="project" value="InterPro"/>
</dbReference>
<comment type="caution">
    <text evidence="3">The sequence shown here is derived from an EMBL/GenBank/DDBJ whole genome shotgun (WGS) entry which is preliminary data.</text>
</comment>
<accession>A0A0G0X8C3</accession>
<gene>
    <name evidence="3" type="ORF">UU80_C0031G0001</name>
</gene>
<protein>
    <recommendedName>
        <fullName evidence="2">NYN domain-containing protein</fullName>
    </recommendedName>
</protein>
<feature type="region of interest" description="Disordered" evidence="1">
    <location>
        <begin position="166"/>
        <end position="213"/>
    </location>
</feature>
<proteinExistence type="predicted"/>
<dbReference type="Gene3D" id="3.40.50.1010">
    <property type="entry name" value="5'-nuclease"/>
    <property type="match status" value="1"/>
</dbReference>
<dbReference type="AlphaFoldDB" id="A0A0G0X8C3"/>
<dbReference type="STRING" id="1619103.UU80_C0031G0001"/>
<dbReference type="PANTHER" id="PTHR35458:SF8">
    <property type="entry name" value="SLR0650 PROTEIN"/>
    <property type="match status" value="1"/>
</dbReference>
<dbReference type="Proteomes" id="UP000034920">
    <property type="component" value="Unassembled WGS sequence"/>
</dbReference>
<evidence type="ECO:0000313" key="4">
    <source>
        <dbReference type="Proteomes" id="UP000034920"/>
    </source>
</evidence>
<evidence type="ECO:0000256" key="1">
    <source>
        <dbReference type="SAM" id="MobiDB-lite"/>
    </source>
</evidence>
<name>A0A0G0X8C3_UNCKA</name>
<evidence type="ECO:0000259" key="2">
    <source>
        <dbReference type="Pfam" id="PF01936"/>
    </source>
</evidence>
<dbReference type="PATRIC" id="fig|1619103.3.peg.868"/>
<organism evidence="3 4">
    <name type="scientific">candidate division WWE3 bacterium GW2011_GWA1_41_8</name>
    <dbReference type="NCBI Taxonomy" id="1619103"/>
    <lineage>
        <taxon>Bacteria</taxon>
        <taxon>Katanobacteria</taxon>
    </lineage>
</organism>
<evidence type="ECO:0000313" key="3">
    <source>
        <dbReference type="EMBL" id="KKS21299.1"/>
    </source>
</evidence>
<dbReference type="CDD" id="cd10911">
    <property type="entry name" value="PIN_LabA"/>
    <property type="match status" value="1"/>
</dbReference>
<feature type="domain" description="NYN" evidence="2">
    <location>
        <begin position="10"/>
        <end position="157"/>
    </location>
</feature>
<dbReference type="EMBL" id="LCCA01000031">
    <property type="protein sequence ID" value="KKS21299.1"/>
    <property type="molecule type" value="Genomic_DNA"/>
</dbReference>
<dbReference type="InterPro" id="IPR021139">
    <property type="entry name" value="NYN"/>
</dbReference>
<reference evidence="3 4" key="1">
    <citation type="journal article" date="2015" name="Nature">
        <title>rRNA introns, odd ribosomes, and small enigmatic genomes across a large radiation of phyla.</title>
        <authorList>
            <person name="Brown C.T."/>
            <person name="Hug L.A."/>
            <person name="Thomas B.C."/>
            <person name="Sharon I."/>
            <person name="Castelle C.J."/>
            <person name="Singh A."/>
            <person name="Wilkins M.J."/>
            <person name="Williams K.H."/>
            <person name="Banfield J.F."/>
        </authorList>
    </citation>
    <scope>NUCLEOTIDE SEQUENCE [LARGE SCALE GENOMIC DNA]</scope>
</reference>
<dbReference type="PANTHER" id="PTHR35458">
    <property type="entry name" value="SLR0755 PROTEIN"/>
    <property type="match status" value="1"/>
</dbReference>
<sequence length="213" mass="23848">MNPTQHKEQRVGIFVDVQNMYYSAKNLYQSKVDFSKIMNAAVSGRKLVRAFAYVIRADVGAEKEFFEALNKIGFEVREKELQIFYGGAKKGDWDVGLCMDAVRMMSKLDVMVLVSGDGDYTDLLEFARSQGVRTEVIAFGKTGSARLFDKADEVVDMSQSPQKFLIRSVRPVRNTSPEQKTHGNNGSNRENRGETHKETINGVVPEGPDNPAE</sequence>
<feature type="compositionally biased region" description="Basic and acidic residues" evidence="1">
    <location>
        <begin position="189"/>
        <end position="199"/>
    </location>
</feature>